<dbReference type="PANTHER" id="PTHR12709:SF5">
    <property type="entry name" value="DNA-DIRECTED RNA POLYMERASE I SUBUNIT RPA43"/>
    <property type="match status" value="1"/>
</dbReference>
<keyword evidence="7" id="KW-1185">Reference proteome</keyword>
<name>A0A6J2X7K1_SITOR</name>
<keyword evidence="3" id="KW-0804">Transcription</keyword>
<dbReference type="KEGG" id="soy:115875509"/>
<dbReference type="CTD" id="221830"/>
<dbReference type="Gene3D" id="3.30.1490.120">
    <property type="entry name" value="RNA polymerase Rpb7-like, N-terminal domain"/>
    <property type="match status" value="1"/>
</dbReference>
<dbReference type="RefSeq" id="XP_030746844.1">
    <property type="nucleotide sequence ID" value="XM_030890984.1"/>
</dbReference>
<dbReference type="Proteomes" id="UP000504635">
    <property type="component" value="Unplaced"/>
</dbReference>
<accession>A0A6J2X7K1</accession>
<feature type="region of interest" description="Disordered" evidence="5">
    <location>
        <begin position="207"/>
        <end position="274"/>
    </location>
</feature>
<keyword evidence="4" id="KW-0539">Nucleus</keyword>
<feature type="region of interest" description="Disordered" evidence="5">
    <location>
        <begin position="295"/>
        <end position="321"/>
    </location>
</feature>
<evidence type="ECO:0000256" key="1">
    <source>
        <dbReference type="ARBA" id="ARBA00004123"/>
    </source>
</evidence>
<reference evidence="8" key="1">
    <citation type="submission" date="2025-08" db="UniProtKB">
        <authorList>
            <consortium name="RefSeq"/>
        </authorList>
    </citation>
    <scope>IDENTIFICATION</scope>
    <source>
        <tissue evidence="8">Gonads</tissue>
    </source>
</reference>
<dbReference type="InterPro" id="IPR036898">
    <property type="entry name" value="RNA_pol_Rpb7-like_N_sf"/>
</dbReference>
<dbReference type="GO" id="GO:0006362">
    <property type="term" value="P:transcription elongation by RNA polymerase I"/>
    <property type="evidence" value="ECO:0007669"/>
    <property type="project" value="TreeGrafter"/>
</dbReference>
<comment type="subcellular location">
    <subcellularLocation>
        <location evidence="1">Nucleus</location>
    </subcellularLocation>
</comment>
<evidence type="ECO:0000256" key="2">
    <source>
        <dbReference type="ARBA" id="ARBA00022478"/>
    </source>
</evidence>
<dbReference type="InParanoid" id="A0A6J2X7K1"/>
<dbReference type="InterPro" id="IPR041178">
    <property type="entry name" value="RPA43_OB"/>
</dbReference>
<dbReference type="GO" id="GO:0005736">
    <property type="term" value="C:RNA polymerase I complex"/>
    <property type="evidence" value="ECO:0007669"/>
    <property type="project" value="TreeGrafter"/>
</dbReference>
<dbReference type="GO" id="GO:0006352">
    <property type="term" value="P:DNA-templated transcription initiation"/>
    <property type="evidence" value="ECO:0007669"/>
    <property type="project" value="InterPro"/>
</dbReference>
<dbReference type="InterPro" id="IPR045113">
    <property type="entry name" value="Rpb7-like"/>
</dbReference>
<dbReference type="GeneID" id="115875509"/>
<dbReference type="Pfam" id="PF17875">
    <property type="entry name" value="RPA43_OB"/>
    <property type="match status" value="1"/>
</dbReference>
<dbReference type="OrthoDB" id="10250504at2759"/>
<keyword evidence="2 8" id="KW-0240">DNA-directed RNA polymerase</keyword>
<evidence type="ECO:0000256" key="3">
    <source>
        <dbReference type="ARBA" id="ARBA00023163"/>
    </source>
</evidence>
<feature type="domain" description="RPA43 OB" evidence="6">
    <location>
        <begin position="104"/>
        <end position="244"/>
    </location>
</feature>
<dbReference type="FunCoup" id="A0A6J2X7K1">
    <property type="interactions" value="406"/>
</dbReference>
<evidence type="ECO:0000313" key="7">
    <source>
        <dbReference type="Proteomes" id="UP000504635"/>
    </source>
</evidence>
<evidence type="ECO:0000256" key="4">
    <source>
        <dbReference type="ARBA" id="ARBA00023242"/>
    </source>
</evidence>
<dbReference type="PANTHER" id="PTHR12709">
    <property type="entry name" value="DNA-DIRECTED RNA POLYMERASE II, III"/>
    <property type="match status" value="1"/>
</dbReference>
<dbReference type="Gene3D" id="2.40.50.1060">
    <property type="match status" value="1"/>
</dbReference>
<protein>
    <submittedName>
        <fullName evidence="8">DNA-directed RNA polymerase I subunit RPA43</fullName>
    </submittedName>
</protein>
<evidence type="ECO:0000313" key="8">
    <source>
        <dbReference type="RefSeq" id="XP_030746844.1"/>
    </source>
</evidence>
<organism evidence="7 8">
    <name type="scientific">Sitophilus oryzae</name>
    <name type="common">Rice weevil</name>
    <name type="synonym">Curculio oryzae</name>
    <dbReference type="NCBI Taxonomy" id="7048"/>
    <lineage>
        <taxon>Eukaryota</taxon>
        <taxon>Metazoa</taxon>
        <taxon>Ecdysozoa</taxon>
        <taxon>Arthropoda</taxon>
        <taxon>Hexapoda</taxon>
        <taxon>Insecta</taxon>
        <taxon>Pterygota</taxon>
        <taxon>Neoptera</taxon>
        <taxon>Endopterygota</taxon>
        <taxon>Coleoptera</taxon>
        <taxon>Polyphaga</taxon>
        <taxon>Cucujiformia</taxon>
        <taxon>Curculionidae</taxon>
        <taxon>Dryophthorinae</taxon>
        <taxon>Sitophilus</taxon>
    </lineage>
</organism>
<sequence>MGKSSAFQIKFDKNFLESLSQDENSGVQKINSQYHLALHPAQFNNFGRSVKDELNKQTAKYDTKFEALMLGFQNVVLLSDLGTIGPDNLYIHFDVCADFYIFTPKIGATLKGIVTKSSRDHVGCLLYKTFNVSLPKSECPENEWIGENVHIGNEVDFKIVFADLESRLPYIRGQLLSITDSSEMPELLSMFEKTNVLNKKIKFEEADTEDVPKSKKSKKKKRESILGTDTIEDEVPKKKKKGKKEAKSQAEVSEEEISNKREKRKEKKKKQEAEELDISLEELDIKSLFNDIPIDVSKSTGSMANSEDVKKRKRSKSLSFI</sequence>
<gene>
    <name evidence="8" type="primary">LOC115875509</name>
</gene>
<evidence type="ECO:0000259" key="6">
    <source>
        <dbReference type="Pfam" id="PF17875"/>
    </source>
</evidence>
<evidence type="ECO:0000256" key="5">
    <source>
        <dbReference type="SAM" id="MobiDB-lite"/>
    </source>
</evidence>
<dbReference type="AlphaFoldDB" id="A0A6J2X7K1"/>
<feature type="compositionally biased region" description="Basic residues" evidence="5">
    <location>
        <begin position="311"/>
        <end position="321"/>
    </location>
</feature>
<proteinExistence type="predicted"/>
<feature type="compositionally biased region" description="Basic residues" evidence="5">
    <location>
        <begin position="261"/>
        <end position="270"/>
    </location>
</feature>